<evidence type="ECO:0008006" key="3">
    <source>
        <dbReference type="Google" id="ProtNLM"/>
    </source>
</evidence>
<evidence type="ECO:0000313" key="1">
    <source>
        <dbReference type="EMBL" id="AXF77735.1"/>
    </source>
</evidence>
<organism evidence="1 2">
    <name type="scientific">Erwinia tracheiphila</name>
    <dbReference type="NCBI Taxonomy" id="65700"/>
    <lineage>
        <taxon>Bacteria</taxon>
        <taxon>Pseudomonadati</taxon>
        <taxon>Pseudomonadota</taxon>
        <taxon>Gammaproteobacteria</taxon>
        <taxon>Enterobacterales</taxon>
        <taxon>Erwiniaceae</taxon>
        <taxon>Erwinia</taxon>
    </lineage>
</organism>
<accession>A0A345CWB8</accession>
<protein>
    <recommendedName>
        <fullName evidence="3">Mu-like prophage FluMu protein gp41</fullName>
    </recommendedName>
</protein>
<evidence type="ECO:0000313" key="2">
    <source>
        <dbReference type="Proteomes" id="UP000264980"/>
    </source>
</evidence>
<dbReference type="Pfam" id="PF23746">
    <property type="entry name" value="Gp41_Mu"/>
    <property type="match status" value="1"/>
</dbReference>
<proteinExistence type="predicted"/>
<dbReference type="Proteomes" id="UP000264980">
    <property type="component" value="Chromosome"/>
</dbReference>
<dbReference type="AlphaFoldDB" id="A0A345CWB8"/>
<gene>
    <name evidence="1" type="ORF">AV903_19535</name>
</gene>
<name>A0A345CWB8_9GAMM</name>
<dbReference type="RefSeq" id="WP_233479582.1">
    <property type="nucleotide sequence ID" value="NZ_CP013970.1"/>
</dbReference>
<reference evidence="1 2" key="1">
    <citation type="submission" date="2016-01" db="EMBL/GenBank/DDBJ databases">
        <authorList>
            <person name="Oliw E.H."/>
        </authorList>
    </citation>
    <scope>NUCLEOTIDE SEQUENCE [LARGE SCALE GENOMIC DNA]</scope>
    <source>
        <strain evidence="1 2">MDcuke</strain>
    </source>
</reference>
<dbReference type="EMBL" id="CP013970">
    <property type="protein sequence ID" value="AXF77735.1"/>
    <property type="molecule type" value="Genomic_DNA"/>
</dbReference>
<dbReference type="InterPro" id="IPR056974">
    <property type="entry name" value="Tail_Gp41-like"/>
</dbReference>
<sequence length="151" mass="16761">METLINDNKQQQVAEEAAQLEQEILSALKHGTFRLLDGLPFGQGDELEMQYDITFRELTAGDIIDAQLASERVVETKQGPQLVSSPSQMGLEMLRRQIAKVGVINGPLSLLMLKKLSQRDFHRVSLATDLRDLAQAASMMPERGRVVAVSE</sequence>